<evidence type="ECO:0000313" key="3">
    <source>
        <dbReference type="EMBL" id="RDB29321.1"/>
    </source>
</evidence>
<dbReference type="Proteomes" id="UP000076154">
    <property type="component" value="Unassembled WGS sequence"/>
</dbReference>
<reference evidence="3" key="1">
    <citation type="submission" date="2018-04" db="EMBL/GenBank/DDBJ databases">
        <title>Whole genome sequencing of Hypsizygus marmoreus.</title>
        <authorList>
            <person name="Choi I.-G."/>
            <person name="Min B."/>
            <person name="Kim J.-G."/>
            <person name="Kim S."/>
            <person name="Oh Y.-L."/>
            <person name="Kong W.-S."/>
            <person name="Park H."/>
            <person name="Jeong J."/>
            <person name="Song E.-S."/>
        </authorList>
    </citation>
    <scope>NUCLEOTIDE SEQUENCE [LARGE SCALE GENOMIC DNA]</scope>
    <source>
        <strain evidence="3">51987-8</strain>
    </source>
</reference>
<dbReference type="InParanoid" id="A0A369K3W8"/>
<dbReference type="Gene3D" id="1.10.30.10">
    <property type="entry name" value="High mobility group box domain"/>
    <property type="match status" value="1"/>
</dbReference>
<dbReference type="SUPFAM" id="SSF47095">
    <property type="entry name" value="HMG-box"/>
    <property type="match status" value="1"/>
</dbReference>
<evidence type="ECO:0000313" key="4">
    <source>
        <dbReference type="Proteomes" id="UP000076154"/>
    </source>
</evidence>
<sequence length="76" mass="8360">MAPRSATKAAAEKPAKKTKSSGGAGGKKKLTPFNKFMQTEMARLKEDEPDITHKERFKLATSNWKTAKENPNKVVA</sequence>
<comment type="caution">
    <text evidence="3">The sequence shown here is derived from an EMBL/GenBank/DDBJ whole genome shotgun (WGS) entry which is preliminary data.</text>
</comment>
<proteinExistence type="predicted"/>
<gene>
    <name evidence="3" type="ORF">Hypma_016008</name>
</gene>
<protein>
    <recommendedName>
        <fullName evidence="2">YABBY protein C-terminal domain-containing protein</fullName>
    </recommendedName>
</protein>
<evidence type="ECO:0000256" key="1">
    <source>
        <dbReference type="SAM" id="MobiDB-lite"/>
    </source>
</evidence>
<dbReference type="AlphaFoldDB" id="A0A369K3W8"/>
<dbReference type="InterPro" id="IPR056775">
    <property type="entry name" value="YABBY_C"/>
</dbReference>
<keyword evidence="4" id="KW-1185">Reference proteome</keyword>
<dbReference type="EMBL" id="LUEZ02000010">
    <property type="protein sequence ID" value="RDB29321.1"/>
    <property type="molecule type" value="Genomic_DNA"/>
</dbReference>
<name>A0A369K3W8_HYPMA</name>
<feature type="domain" description="YABBY protein C-terminal" evidence="2">
    <location>
        <begin position="32"/>
        <end position="67"/>
    </location>
</feature>
<dbReference type="InterPro" id="IPR036910">
    <property type="entry name" value="HMG_box_dom_sf"/>
</dbReference>
<dbReference type="Pfam" id="PF04690">
    <property type="entry name" value="YABBY"/>
    <property type="match status" value="1"/>
</dbReference>
<dbReference type="CDD" id="cd00084">
    <property type="entry name" value="HMG-box_SF"/>
    <property type="match status" value="1"/>
</dbReference>
<feature type="region of interest" description="Disordered" evidence="1">
    <location>
        <begin position="1"/>
        <end position="33"/>
    </location>
</feature>
<accession>A0A369K3W8</accession>
<organism evidence="3 4">
    <name type="scientific">Hypsizygus marmoreus</name>
    <name type="common">White beech mushroom</name>
    <name type="synonym">Agaricus marmoreus</name>
    <dbReference type="NCBI Taxonomy" id="39966"/>
    <lineage>
        <taxon>Eukaryota</taxon>
        <taxon>Fungi</taxon>
        <taxon>Dikarya</taxon>
        <taxon>Basidiomycota</taxon>
        <taxon>Agaricomycotina</taxon>
        <taxon>Agaricomycetes</taxon>
        <taxon>Agaricomycetidae</taxon>
        <taxon>Agaricales</taxon>
        <taxon>Tricholomatineae</taxon>
        <taxon>Lyophyllaceae</taxon>
        <taxon>Hypsizygus</taxon>
    </lineage>
</organism>
<evidence type="ECO:0000259" key="2">
    <source>
        <dbReference type="Pfam" id="PF04690"/>
    </source>
</evidence>
<dbReference type="OrthoDB" id="667577at2759"/>